<comment type="catalytic activity">
    <reaction evidence="1 10">
        <text>[protein]-peptidylproline (omega=180) = [protein]-peptidylproline (omega=0)</text>
        <dbReference type="Rhea" id="RHEA:16237"/>
        <dbReference type="Rhea" id="RHEA-COMP:10747"/>
        <dbReference type="Rhea" id="RHEA-COMP:10748"/>
        <dbReference type="ChEBI" id="CHEBI:83833"/>
        <dbReference type="ChEBI" id="CHEBI:83834"/>
        <dbReference type="EC" id="5.2.1.8"/>
    </reaction>
</comment>
<feature type="domain" description="PPIase FKBP-type" evidence="12">
    <location>
        <begin position="87"/>
        <end position="147"/>
    </location>
</feature>
<sequence length="362" mass="40977">MKKKLLSSSLIAVLCLASVFAMTSCGESEPYSDYDLSEYVTVGEYKGLEYEKVSVSVSDKEVEEEIQKRLEAHKTSEDVTEGTVKDGDTVNIDFKGTMDGKAFDGGSAEGQSLTIGSGNMIPGFESELIDKKVGDTVTFDITFPDPYENNPDIAGKEATFEVKINSKKVENVPEYNMDFVKEYYSDYKSLDEFEKGVKADLTETKTTEAENQMKSGLWQQIVEASEVKQYPDEKAERIEKEKENLKKVASDYNMEWEDYLETIGYEEKDLNKTIETYAESIVKEEMVLYSIAKTEGLEVSDDEYAEYLQSLLKSANMDEDAFKSAYNMTIEEWGEENNVRTSLLLNKVMDKVIEYGKEVSKK</sequence>
<evidence type="ECO:0000256" key="8">
    <source>
        <dbReference type="ARBA" id="ARBA00023306"/>
    </source>
</evidence>
<organism evidence="13 14">
    <name type="scientific">Anaerotruncus colihominis</name>
    <dbReference type="NCBI Taxonomy" id="169435"/>
    <lineage>
        <taxon>Bacteria</taxon>
        <taxon>Bacillati</taxon>
        <taxon>Bacillota</taxon>
        <taxon>Clostridia</taxon>
        <taxon>Eubacteriales</taxon>
        <taxon>Oscillospiraceae</taxon>
        <taxon>Anaerotruncus</taxon>
    </lineage>
</organism>
<dbReference type="InterPro" id="IPR001179">
    <property type="entry name" value="PPIase_FKBP_dom"/>
</dbReference>
<dbReference type="SUPFAM" id="SSF109998">
    <property type="entry name" value="Triger factor/SurA peptide-binding domain-like"/>
    <property type="match status" value="1"/>
</dbReference>
<keyword evidence="7 10" id="KW-0413">Isomerase</keyword>
<keyword evidence="8" id="KW-0131">Cell cycle</keyword>
<keyword evidence="6" id="KW-0143">Chaperone</keyword>
<keyword evidence="14" id="KW-1185">Reference proteome</keyword>
<evidence type="ECO:0000256" key="7">
    <source>
        <dbReference type="ARBA" id="ARBA00023235"/>
    </source>
</evidence>
<keyword evidence="11" id="KW-0732">Signal</keyword>
<dbReference type="Gene3D" id="1.10.3120.10">
    <property type="entry name" value="Trigger factor, C-terminal domain"/>
    <property type="match status" value="1"/>
</dbReference>
<evidence type="ECO:0000256" key="3">
    <source>
        <dbReference type="ARBA" id="ARBA00005464"/>
    </source>
</evidence>
<evidence type="ECO:0000256" key="6">
    <source>
        <dbReference type="ARBA" id="ARBA00023186"/>
    </source>
</evidence>
<dbReference type="SUPFAM" id="SSF54534">
    <property type="entry name" value="FKBP-like"/>
    <property type="match status" value="1"/>
</dbReference>
<evidence type="ECO:0000313" key="13">
    <source>
        <dbReference type="EMBL" id="NBH61025.1"/>
    </source>
</evidence>
<evidence type="ECO:0000256" key="2">
    <source>
        <dbReference type="ARBA" id="ARBA00004496"/>
    </source>
</evidence>
<dbReference type="InterPro" id="IPR037041">
    <property type="entry name" value="Trigger_fac_C_sf"/>
</dbReference>
<dbReference type="Pfam" id="PF05698">
    <property type="entry name" value="Trigger_C"/>
    <property type="match status" value="1"/>
</dbReference>
<accession>A0A845QJ42</accession>
<dbReference type="InterPro" id="IPR008880">
    <property type="entry name" value="Trigger_fac_C"/>
</dbReference>
<evidence type="ECO:0000259" key="12">
    <source>
        <dbReference type="PROSITE" id="PS50059"/>
    </source>
</evidence>
<name>A0A845QJ42_9FIRM</name>
<protein>
    <recommendedName>
        <fullName evidence="10">peptidylprolyl isomerase</fullName>
        <ecNumber evidence="10">5.2.1.8</ecNumber>
    </recommendedName>
</protein>
<dbReference type="Gene3D" id="3.10.50.40">
    <property type="match status" value="1"/>
</dbReference>
<dbReference type="GO" id="GO:0003755">
    <property type="term" value="F:peptidyl-prolyl cis-trans isomerase activity"/>
    <property type="evidence" value="ECO:0007669"/>
    <property type="project" value="UniProtKB-KW"/>
</dbReference>
<dbReference type="GO" id="GO:0005737">
    <property type="term" value="C:cytoplasm"/>
    <property type="evidence" value="ECO:0007669"/>
    <property type="project" value="UniProtKB-SubCell"/>
</dbReference>
<dbReference type="RefSeq" id="WP_160201297.1">
    <property type="nucleotide sequence ID" value="NZ_QXWK01000008.1"/>
</dbReference>
<evidence type="ECO:0000256" key="11">
    <source>
        <dbReference type="SAM" id="SignalP"/>
    </source>
</evidence>
<dbReference type="GO" id="GO:0015031">
    <property type="term" value="P:protein transport"/>
    <property type="evidence" value="ECO:0007669"/>
    <property type="project" value="InterPro"/>
</dbReference>
<evidence type="ECO:0000313" key="14">
    <source>
        <dbReference type="Proteomes" id="UP000446866"/>
    </source>
</evidence>
<keyword evidence="5 10" id="KW-0697">Rotamase</keyword>
<proteinExistence type="inferred from homology"/>
<comment type="caution">
    <text evidence="13">The sequence shown here is derived from an EMBL/GenBank/DDBJ whole genome shotgun (WGS) entry which is preliminary data.</text>
</comment>
<dbReference type="NCBIfam" id="TIGR00115">
    <property type="entry name" value="tig"/>
    <property type="match status" value="1"/>
</dbReference>
<dbReference type="PROSITE" id="PS51257">
    <property type="entry name" value="PROKAR_LIPOPROTEIN"/>
    <property type="match status" value="1"/>
</dbReference>
<dbReference type="EMBL" id="QXWK01000008">
    <property type="protein sequence ID" value="NBH61025.1"/>
    <property type="molecule type" value="Genomic_DNA"/>
</dbReference>
<evidence type="ECO:0000256" key="4">
    <source>
        <dbReference type="ARBA" id="ARBA00022618"/>
    </source>
</evidence>
<dbReference type="Proteomes" id="UP000446866">
    <property type="component" value="Unassembled WGS sequence"/>
</dbReference>
<dbReference type="AlphaFoldDB" id="A0A845QJ42"/>
<evidence type="ECO:0000256" key="1">
    <source>
        <dbReference type="ARBA" id="ARBA00000971"/>
    </source>
</evidence>
<dbReference type="EC" id="5.2.1.8" evidence="10"/>
<dbReference type="PROSITE" id="PS50059">
    <property type="entry name" value="FKBP_PPIASE"/>
    <property type="match status" value="1"/>
</dbReference>
<dbReference type="FunFam" id="3.10.50.40:FF:000001">
    <property type="entry name" value="Trigger factor"/>
    <property type="match status" value="1"/>
</dbReference>
<dbReference type="Pfam" id="PF00254">
    <property type="entry name" value="FKBP_C"/>
    <property type="match status" value="1"/>
</dbReference>
<comment type="similarity">
    <text evidence="3">Belongs to the FKBP-type PPIase family. Tig subfamily.</text>
</comment>
<comment type="function">
    <text evidence="9">Involved in protein export. Acts as a chaperone by maintaining the newly synthesized protein in an open conformation. Functions as a peptidyl-prolyl cis-trans isomerase.</text>
</comment>
<dbReference type="GO" id="GO:0006457">
    <property type="term" value="P:protein folding"/>
    <property type="evidence" value="ECO:0007669"/>
    <property type="project" value="InterPro"/>
</dbReference>
<comment type="subcellular location">
    <subcellularLocation>
        <location evidence="2">Cytoplasm</location>
    </subcellularLocation>
</comment>
<keyword evidence="4" id="KW-0132">Cell division</keyword>
<evidence type="ECO:0000256" key="9">
    <source>
        <dbReference type="ARBA" id="ARBA00024849"/>
    </source>
</evidence>
<dbReference type="GO" id="GO:0051301">
    <property type="term" value="P:cell division"/>
    <property type="evidence" value="ECO:0007669"/>
    <property type="project" value="UniProtKB-KW"/>
</dbReference>
<reference evidence="13 14" key="1">
    <citation type="submission" date="2018-08" db="EMBL/GenBank/DDBJ databases">
        <title>Murine metabolic-syndrome-specific gut microbial biobank.</title>
        <authorList>
            <person name="Liu C."/>
        </authorList>
    </citation>
    <scope>NUCLEOTIDE SEQUENCE [LARGE SCALE GENOMIC DNA]</scope>
    <source>
        <strain evidence="13 14">28</strain>
    </source>
</reference>
<dbReference type="InterPro" id="IPR046357">
    <property type="entry name" value="PPIase_dom_sf"/>
</dbReference>
<evidence type="ECO:0000256" key="5">
    <source>
        <dbReference type="ARBA" id="ARBA00023110"/>
    </source>
</evidence>
<feature type="signal peptide" evidence="11">
    <location>
        <begin position="1"/>
        <end position="23"/>
    </location>
</feature>
<evidence type="ECO:0000256" key="10">
    <source>
        <dbReference type="PROSITE-ProRule" id="PRU00277"/>
    </source>
</evidence>
<dbReference type="InterPro" id="IPR005215">
    <property type="entry name" value="Trig_fac"/>
</dbReference>
<feature type="chain" id="PRO_5039343852" description="peptidylprolyl isomerase" evidence="11">
    <location>
        <begin position="24"/>
        <end position="362"/>
    </location>
</feature>
<gene>
    <name evidence="13" type="primary">tig</name>
    <name evidence="13" type="ORF">D0435_05080</name>
</gene>
<dbReference type="InterPro" id="IPR027304">
    <property type="entry name" value="Trigger_fact/SurA_dom_sf"/>
</dbReference>